<sequence>MRCDNFFPPGFCVHGSAYYEMQPIYRYYILLYQYAGIRNFLLYSALIQMMPVISFILLLVTREQKLALRKAIMSLVRATHGDYC</sequence>
<evidence type="ECO:0000256" key="1">
    <source>
        <dbReference type="SAM" id="Phobius"/>
    </source>
</evidence>
<dbReference type="AlphaFoldDB" id="A0A161IKY1"/>
<accession>A0A161IKY1</accession>
<dbReference type="EMBL" id="CP015376">
    <property type="protein sequence ID" value="ANC34765.1"/>
    <property type="molecule type" value="Genomic_DNA"/>
</dbReference>
<name>A0A161IKY1_ANAPH</name>
<evidence type="ECO:0000313" key="2">
    <source>
        <dbReference type="EMBL" id="ANC34765.1"/>
    </source>
</evidence>
<gene>
    <name evidence="2" type="ORF">P029_05815</name>
</gene>
<keyword evidence="1" id="KW-0812">Transmembrane</keyword>
<protein>
    <submittedName>
        <fullName evidence="2">Uncharacterized protein</fullName>
    </submittedName>
</protein>
<proteinExistence type="predicted"/>
<keyword evidence="1" id="KW-0472">Membrane</keyword>
<reference evidence="2 3" key="2">
    <citation type="journal article" date="2014" name="Pathogens">
        <title>Comparative Genomics Identifies a Potential Marker of Human-Virulent Anaplasma phagocytophilum.</title>
        <authorList>
            <person name="Al-Khedery B."/>
            <person name="Barbet A.F."/>
        </authorList>
    </citation>
    <scope>NUCLEOTIDE SEQUENCE [LARGE SCALE GENOMIC DNA]</scope>
    <source>
        <strain evidence="2 3">Norway variant2</strain>
    </source>
</reference>
<keyword evidence="1" id="KW-1133">Transmembrane helix</keyword>
<evidence type="ECO:0000313" key="3">
    <source>
        <dbReference type="Proteomes" id="UP000053801"/>
    </source>
</evidence>
<reference evidence="2 3" key="1">
    <citation type="journal article" date="2013" name="Pathogens">
        <title>An Emerging Tick-Borne Disease of Humans Is Caused by a Subset of Strains with Conserved Genome Structure.</title>
        <authorList>
            <person name="Barbet A.F."/>
            <person name="Al-Khedery B."/>
            <person name="Stuen S."/>
            <person name="Granquist E.G."/>
            <person name="Felsheim R.F."/>
            <person name="Munderloh U.G."/>
        </authorList>
    </citation>
    <scope>NUCLEOTIDE SEQUENCE [LARGE SCALE GENOMIC DNA]</scope>
    <source>
        <strain evidence="2 3">Norway variant2</strain>
    </source>
</reference>
<organism evidence="2 3">
    <name type="scientific">Anaplasma phagocytophilum str. Norway variant2</name>
    <dbReference type="NCBI Taxonomy" id="1392507"/>
    <lineage>
        <taxon>Bacteria</taxon>
        <taxon>Pseudomonadati</taxon>
        <taxon>Pseudomonadota</taxon>
        <taxon>Alphaproteobacteria</taxon>
        <taxon>Rickettsiales</taxon>
        <taxon>Anaplasmataceae</taxon>
        <taxon>Anaplasma</taxon>
        <taxon>phagocytophilum group</taxon>
    </lineage>
</organism>
<dbReference type="Proteomes" id="UP000053801">
    <property type="component" value="Chromosome"/>
</dbReference>
<feature type="transmembrane region" description="Helical" evidence="1">
    <location>
        <begin position="40"/>
        <end position="60"/>
    </location>
</feature>